<feature type="chain" id="PRO_5025687956" description="Inactive serine protease scarface clip-domain domain-containing protein" evidence="2">
    <location>
        <begin position="17"/>
        <end position="294"/>
    </location>
</feature>
<organism evidence="4 5">
    <name type="scientific">Amphibalanus amphitrite</name>
    <name type="common">Striped barnacle</name>
    <name type="synonym">Balanus amphitrite</name>
    <dbReference type="NCBI Taxonomy" id="1232801"/>
    <lineage>
        <taxon>Eukaryota</taxon>
        <taxon>Metazoa</taxon>
        <taxon>Ecdysozoa</taxon>
        <taxon>Arthropoda</taxon>
        <taxon>Crustacea</taxon>
        <taxon>Multicrustacea</taxon>
        <taxon>Cirripedia</taxon>
        <taxon>Thoracica</taxon>
        <taxon>Thoracicalcarea</taxon>
        <taxon>Balanomorpha</taxon>
        <taxon>Balanoidea</taxon>
        <taxon>Balanidae</taxon>
        <taxon>Amphibalaninae</taxon>
        <taxon>Amphibalanus</taxon>
    </lineage>
</organism>
<feature type="compositionally biased region" description="Polar residues" evidence="1">
    <location>
        <begin position="44"/>
        <end position="56"/>
    </location>
</feature>
<feature type="domain" description="Inactive serine protease scarface clip-domain" evidence="3">
    <location>
        <begin position="225"/>
        <end position="287"/>
    </location>
</feature>
<evidence type="ECO:0000313" key="4">
    <source>
        <dbReference type="EMBL" id="KAF0309851.1"/>
    </source>
</evidence>
<dbReference type="InterPro" id="IPR040973">
    <property type="entry name" value="CLIP_SPH_Scar"/>
</dbReference>
<dbReference type="Proteomes" id="UP000440578">
    <property type="component" value="Unassembled WGS sequence"/>
</dbReference>
<feature type="compositionally biased region" description="Low complexity" evidence="1">
    <location>
        <begin position="73"/>
        <end position="87"/>
    </location>
</feature>
<comment type="caution">
    <text evidence="4">The sequence shown here is derived from an EMBL/GenBank/DDBJ whole genome shotgun (WGS) entry which is preliminary data.</text>
</comment>
<feature type="region of interest" description="Disordered" evidence="1">
    <location>
        <begin position="18"/>
        <end position="104"/>
    </location>
</feature>
<keyword evidence="2" id="KW-0732">Signal</keyword>
<dbReference type="AlphaFoldDB" id="A0A6A4X644"/>
<reference evidence="4 5" key="1">
    <citation type="submission" date="2019-07" db="EMBL/GenBank/DDBJ databases">
        <title>Draft genome assembly of a fouling barnacle, Amphibalanus amphitrite (Darwin, 1854): The first reference genome for Thecostraca.</title>
        <authorList>
            <person name="Kim W."/>
        </authorList>
    </citation>
    <scope>NUCLEOTIDE SEQUENCE [LARGE SCALE GENOMIC DNA]</scope>
    <source>
        <strain evidence="4">SNU_AA5</strain>
        <tissue evidence="4">Soma without cirri and trophi</tissue>
    </source>
</reference>
<feature type="compositionally biased region" description="Low complexity" evidence="1">
    <location>
        <begin position="133"/>
        <end position="174"/>
    </location>
</feature>
<evidence type="ECO:0000256" key="1">
    <source>
        <dbReference type="SAM" id="MobiDB-lite"/>
    </source>
</evidence>
<evidence type="ECO:0000259" key="3">
    <source>
        <dbReference type="Pfam" id="PF18399"/>
    </source>
</evidence>
<accession>A0A6A4X644</accession>
<protein>
    <recommendedName>
        <fullName evidence="3">Inactive serine protease scarface clip-domain domain-containing protein</fullName>
    </recommendedName>
</protein>
<feature type="compositionally biased region" description="Polar residues" evidence="1">
    <location>
        <begin position="175"/>
        <end position="190"/>
    </location>
</feature>
<gene>
    <name evidence="4" type="ORF">FJT64_019054</name>
</gene>
<feature type="signal peptide" evidence="2">
    <location>
        <begin position="1"/>
        <end position="16"/>
    </location>
</feature>
<evidence type="ECO:0000313" key="5">
    <source>
        <dbReference type="Proteomes" id="UP000440578"/>
    </source>
</evidence>
<proteinExistence type="predicted"/>
<dbReference type="Pfam" id="PF18399">
    <property type="entry name" value="CLIP_SPH_Scar"/>
    <property type="match status" value="1"/>
</dbReference>
<keyword evidence="5" id="KW-1185">Reference proteome</keyword>
<feature type="region of interest" description="Disordered" evidence="1">
    <location>
        <begin position="131"/>
        <end position="199"/>
    </location>
</feature>
<name>A0A6A4X644_AMPAM</name>
<sequence>MLTLPLAAAVLACAAASPWKGDPWPAASQQRPSAVPANDPWPANNRQRQTNSNSLNPDDFWWDKPGANPFDDPASYPSPSGGSPSHRAPVRRPQLGVSGGASSPARAIVSVSSSAGGVPRVTGVRRTQVAFASASSPSRQQTSISSVSSGSFSSPNSGSYNSGSYSTPNSGSHSFASASQPQPSRFTPNQFGGAGSAPAQNQYAGSVSGGFSGSNGAQSPVVKACGASLFCVDTNTCDPYTGFIMDPSQGPIPQLDQPTVAFTRCYMNKSRSVGVCCQEPHINDPWTDRTTNGR</sequence>
<dbReference type="EMBL" id="VIIS01000368">
    <property type="protein sequence ID" value="KAF0309851.1"/>
    <property type="molecule type" value="Genomic_DNA"/>
</dbReference>
<evidence type="ECO:0000256" key="2">
    <source>
        <dbReference type="SAM" id="SignalP"/>
    </source>
</evidence>